<dbReference type="STRING" id="631362.Thi970DRAFT_02236"/>
<organism evidence="8 9">
    <name type="scientific">Thiorhodovibrio frisius</name>
    <dbReference type="NCBI Taxonomy" id="631362"/>
    <lineage>
        <taxon>Bacteria</taxon>
        <taxon>Pseudomonadati</taxon>
        <taxon>Pseudomonadota</taxon>
        <taxon>Gammaproteobacteria</taxon>
        <taxon>Chromatiales</taxon>
        <taxon>Chromatiaceae</taxon>
        <taxon>Thiorhodovibrio</taxon>
    </lineage>
</organism>
<dbReference type="Gene3D" id="3.40.50.150">
    <property type="entry name" value="Vaccinia Virus protein VP39"/>
    <property type="match status" value="1"/>
</dbReference>
<reference evidence="8 9" key="2">
    <citation type="submission" date="2011-11" db="EMBL/GenBank/DDBJ databases">
        <authorList>
            <consortium name="US DOE Joint Genome Institute"/>
            <person name="Lucas S."/>
            <person name="Han J."/>
            <person name="Lapidus A."/>
            <person name="Cheng J.-F."/>
            <person name="Goodwin L."/>
            <person name="Pitluck S."/>
            <person name="Peters L."/>
            <person name="Ovchinnikova G."/>
            <person name="Zhang X."/>
            <person name="Detter J.C."/>
            <person name="Han C."/>
            <person name="Tapia R."/>
            <person name="Land M."/>
            <person name="Hauser L."/>
            <person name="Kyrpides N."/>
            <person name="Ivanova N."/>
            <person name="Pagani I."/>
            <person name="Vogl K."/>
            <person name="Liu Z."/>
            <person name="Overmann J."/>
            <person name="Frigaard N.-U."/>
            <person name="Bryant D."/>
            <person name="Woyke T."/>
        </authorList>
    </citation>
    <scope>NUCLEOTIDE SEQUENCE [LARGE SCALE GENOMIC DNA]</scope>
    <source>
        <strain evidence="8 9">970</strain>
    </source>
</reference>
<dbReference type="EMBL" id="JH603169">
    <property type="protein sequence ID" value="EIC21996.1"/>
    <property type="molecule type" value="Genomic_DNA"/>
</dbReference>
<dbReference type="GO" id="GO:0044027">
    <property type="term" value="P:negative regulation of gene expression via chromosomal CpG island methylation"/>
    <property type="evidence" value="ECO:0007669"/>
    <property type="project" value="TreeGrafter"/>
</dbReference>
<dbReference type="InterPro" id="IPR029063">
    <property type="entry name" value="SAM-dependent_MTases_sf"/>
</dbReference>
<evidence type="ECO:0000256" key="6">
    <source>
        <dbReference type="ARBA" id="ARBA00047422"/>
    </source>
</evidence>
<evidence type="ECO:0000313" key="9">
    <source>
        <dbReference type="Proteomes" id="UP000002964"/>
    </source>
</evidence>
<feature type="active site" evidence="7">
    <location>
        <position position="92"/>
    </location>
</feature>
<dbReference type="HOGENOM" id="CLU_006958_2_2_6"/>
<dbReference type="InterPro" id="IPR001525">
    <property type="entry name" value="C5_MeTfrase"/>
</dbReference>
<protein>
    <recommendedName>
        <fullName evidence="1">DNA (cytosine-5-)-methyltransferase</fullName>
        <ecNumber evidence="1">2.1.1.37</ecNumber>
    </recommendedName>
</protein>
<dbReference type="AlphaFoldDB" id="H8YZ69"/>
<dbReference type="eggNOG" id="COG0270">
    <property type="taxonomic scope" value="Bacteria"/>
</dbReference>
<keyword evidence="5" id="KW-0680">Restriction system</keyword>
<evidence type="ECO:0000256" key="7">
    <source>
        <dbReference type="PROSITE-ProRule" id="PRU01016"/>
    </source>
</evidence>
<proteinExistence type="inferred from homology"/>
<comment type="catalytic activity">
    <reaction evidence="6">
        <text>a 2'-deoxycytidine in DNA + S-adenosyl-L-methionine = a 5-methyl-2'-deoxycytidine in DNA + S-adenosyl-L-homocysteine + H(+)</text>
        <dbReference type="Rhea" id="RHEA:13681"/>
        <dbReference type="Rhea" id="RHEA-COMP:11369"/>
        <dbReference type="Rhea" id="RHEA-COMP:11370"/>
        <dbReference type="ChEBI" id="CHEBI:15378"/>
        <dbReference type="ChEBI" id="CHEBI:57856"/>
        <dbReference type="ChEBI" id="CHEBI:59789"/>
        <dbReference type="ChEBI" id="CHEBI:85452"/>
        <dbReference type="ChEBI" id="CHEBI:85454"/>
        <dbReference type="EC" id="2.1.1.37"/>
    </reaction>
</comment>
<dbReference type="InterPro" id="IPR031303">
    <property type="entry name" value="C5_meth_CS"/>
</dbReference>
<dbReference type="PANTHER" id="PTHR10629:SF52">
    <property type="entry name" value="DNA (CYTOSINE-5)-METHYLTRANSFERASE 1"/>
    <property type="match status" value="1"/>
</dbReference>
<dbReference type="SUPFAM" id="SSF53335">
    <property type="entry name" value="S-adenosyl-L-methionine-dependent methyltransferases"/>
    <property type="match status" value="1"/>
</dbReference>
<dbReference type="InterPro" id="IPR050390">
    <property type="entry name" value="C5-Methyltransferase"/>
</dbReference>
<dbReference type="PROSITE" id="PS00095">
    <property type="entry name" value="C5_MTASE_2"/>
    <property type="match status" value="1"/>
</dbReference>
<dbReference type="RefSeq" id="WP_009148580.1">
    <property type="nucleotide sequence ID" value="NZ_CP121471.1"/>
</dbReference>
<dbReference type="GO" id="GO:0009307">
    <property type="term" value="P:DNA restriction-modification system"/>
    <property type="evidence" value="ECO:0007669"/>
    <property type="project" value="UniProtKB-KW"/>
</dbReference>
<reference evidence="9" key="1">
    <citation type="submission" date="2011-06" db="EMBL/GenBank/DDBJ databases">
        <authorList>
            <consortium name="US DOE Joint Genome Institute (JGI-PGF)"/>
            <person name="Lucas S."/>
            <person name="Han J."/>
            <person name="Lapidus A."/>
            <person name="Cheng J.-F."/>
            <person name="Goodwin L."/>
            <person name="Pitluck S."/>
            <person name="Peters L."/>
            <person name="Land M.L."/>
            <person name="Hauser L."/>
            <person name="Vogl K."/>
            <person name="Liu Z."/>
            <person name="Overmann J."/>
            <person name="Frigaard N.-U."/>
            <person name="Bryant D.A."/>
            <person name="Woyke T.J."/>
        </authorList>
    </citation>
    <scope>NUCLEOTIDE SEQUENCE [LARGE SCALE GENOMIC DNA]</scope>
    <source>
        <strain evidence="9">970</strain>
    </source>
</reference>
<keyword evidence="4 7" id="KW-0949">S-adenosyl-L-methionine</keyword>
<keyword evidence="9" id="KW-1185">Reference proteome</keyword>
<dbReference type="PRINTS" id="PR00105">
    <property type="entry name" value="C5METTRFRASE"/>
</dbReference>
<evidence type="ECO:0000256" key="2">
    <source>
        <dbReference type="ARBA" id="ARBA00022603"/>
    </source>
</evidence>
<dbReference type="GO" id="GO:0003677">
    <property type="term" value="F:DNA binding"/>
    <property type="evidence" value="ECO:0007669"/>
    <property type="project" value="TreeGrafter"/>
</dbReference>
<dbReference type="PROSITE" id="PS51679">
    <property type="entry name" value="SAM_MT_C5"/>
    <property type="match status" value="1"/>
</dbReference>
<dbReference type="Pfam" id="PF00145">
    <property type="entry name" value="DNA_methylase"/>
    <property type="match status" value="1"/>
</dbReference>
<dbReference type="PANTHER" id="PTHR10629">
    <property type="entry name" value="CYTOSINE-SPECIFIC METHYLTRANSFERASE"/>
    <property type="match status" value="1"/>
</dbReference>
<dbReference type="GO" id="GO:0003886">
    <property type="term" value="F:DNA (cytosine-5-)-methyltransferase activity"/>
    <property type="evidence" value="ECO:0007669"/>
    <property type="project" value="UniProtKB-EC"/>
</dbReference>
<keyword evidence="3 7" id="KW-0808">Transferase</keyword>
<dbReference type="Proteomes" id="UP000002964">
    <property type="component" value="Unassembled WGS sequence"/>
</dbReference>
<keyword evidence="2 7" id="KW-0489">Methyltransferase</keyword>
<gene>
    <name evidence="8" type="ORF">Thi970DRAFT_02236</name>
</gene>
<evidence type="ECO:0000256" key="5">
    <source>
        <dbReference type="ARBA" id="ARBA00022747"/>
    </source>
</evidence>
<comment type="similarity">
    <text evidence="7">Belongs to the class I-like SAM-binding methyltransferase superfamily. C5-methyltransferase family.</text>
</comment>
<evidence type="ECO:0000313" key="8">
    <source>
        <dbReference type="EMBL" id="EIC21996.1"/>
    </source>
</evidence>
<evidence type="ECO:0000256" key="4">
    <source>
        <dbReference type="ARBA" id="ARBA00022691"/>
    </source>
</evidence>
<evidence type="ECO:0000256" key="3">
    <source>
        <dbReference type="ARBA" id="ARBA00022679"/>
    </source>
</evidence>
<dbReference type="EC" id="2.1.1.37" evidence="1"/>
<evidence type="ECO:0000256" key="1">
    <source>
        <dbReference type="ARBA" id="ARBA00011975"/>
    </source>
</evidence>
<name>H8YZ69_9GAMM</name>
<dbReference type="Gene3D" id="3.90.120.10">
    <property type="entry name" value="DNA Methylase, subunit A, domain 2"/>
    <property type="match status" value="1"/>
</dbReference>
<dbReference type="GO" id="GO:0032259">
    <property type="term" value="P:methylation"/>
    <property type="evidence" value="ECO:0007669"/>
    <property type="project" value="UniProtKB-KW"/>
</dbReference>
<sequence>MMKIKPKKNQKNTINVKGVDLFCGVGGLTYGLSRGGIRIVAGIDIDASCRYPYEANNSARFIEHDVARLKPDEITPYYESADYTLLAGCAPCQPFSTYSRSGRNREYESQWPLLSSFGRLAEAIQPDLVTMENVPQLADHPVFGELLASLAGYATWWKIVECSTLGIPQTRKRLVLLASRLGKDSLGLIEESNQEATVRQTIGMLPPIDAGEIHPGDELHMASSLSPLNLARIKASRPGGTWRDWPDELQAVCHRKPSGATYPSVYGRMDWDRPAPTITTQCFGYGNGRFGHPEQPRAISLREAAMLQTFPADYSFAPAGARFKFNKMGRLIGNAVPVRLGEVIARSLIAHVFACSSQPPGTEANQPPTTPRLH</sequence>
<accession>H8YZ69</accession>